<evidence type="ECO:0000313" key="2">
    <source>
        <dbReference type="EMBL" id="MCR9016506.1"/>
    </source>
</evidence>
<keyword evidence="3" id="KW-1185">Reference proteome</keyword>
<feature type="transmembrane region" description="Helical" evidence="1">
    <location>
        <begin position="67"/>
        <end position="88"/>
    </location>
</feature>
<dbReference type="RefSeq" id="WP_258424351.1">
    <property type="nucleotide sequence ID" value="NZ_JANAEZ010000011.1"/>
</dbReference>
<feature type="transmembrane region" description="Helical" evidence="1">
    <location>
        <begin position="34"/>
        <end position="55"/>
    </location>
</feature>
<comment type="caution">
    <text evidence="2">The sequence shown here is derived from an EMBL/GenBank/DDBJ whole genome shotgun (WGS) entry which is preliminary data.</text>
</comment>
<protein>
    <submittedName>
        <fullName evidence="2">Uncharacterized protein</fullName>
    </submittedName>
</protein>
<dbReference type="EMBL" id="JANSUY010000015">
    <property type="protein sequence ID" value="MCR9016506.1"/>
    <property type="molecule type" value="Genomic_DNA"/>
</dbReference>
<proteinExistence type="predicted"/>
<keyword evidence="1" id="KW-1133">Transmembrane helix</keyword>
<keyword evidence="1" id="KW-0812">Transmembrane</keyword>
<name>A0A9X2T262_9BACT</name>
<dbReference type="Proteomes" id="UP001142175">
    <property type="component" value="Unassembled WGS sequence"/>
</dbReference>
<reference evidence="2" key="1">
    <citation type="submission" date="2022-08" db="EMBL/GenBank/DDBJ databases">
        <authorList>
            <person name="Zhang D."/>
        </authorList>
    </citation>
    <scope>NUCLEOTIDE SEQUENCE</scope>
    <source>
        <strain evidence="2">XJ19-11</strain>
    </source>
</reference>
<gene>
    <name evidence="2" type="ORF">NU887_15795</name>
</gene>
<keyword evidence="1" id="KW-0472">Membrane</keyword>
<evidence type="ECO:0000313" key="3">
    <source>
        <dbReference type="Proteomes" id="UP001142175"/>
    </source>
</evidence>
<accession>A0A9X2T262</accession>
<organism evidence="2 3">
    <name type="scientific">Aquiflexum gelatinilyticum</name>
    <dbReference type="NCBI Taxonomy" id="2961943"/>
    <lineage>
        <taxon>Bacteria</taxon>
        <taxon>Pseudomonadati</taxon>
        <taxon>Bacteroidota</taxon>
        <taxon>Cytophagia</taxon>
        <taxon>Cytophagales</taxon>
        <taxon>Cyclobacteriaceae</taxon>
        <taxon>Aquiflexum</taxon>
    </lineage>
</organism>
<sequence>MKNTRLTLILSSIIFLLLIPLVAMQFTDEVDWDFFDFTIMGILLLITGLSIEFVLRRFRRIQERILISGAILFIFFLVWAELAVGIFGSPWAGS</sequence>
<dbReference type="AlphaFoldDB" id="A0A9X2T262"/>
<evidence type="ECO:0000256" key="1">
    <source>
        <dbReference type="SAM" id="Phobius"/>
    </source>
</evidence>